<organism evidence="1 2">
    <name type="scientific">Flavobacterium kingsejongi</name>
    <dbReference type="NCBI Taxonomy" id="1678728"/>
    <lineage>
        <taxon>Bacteria</taxon>
        <taxon>Pseudomonadati</taxon>
        <taxon>Bacteroidota</taxon>
        <taxon>Flavobacteriia</taxon>
        <taxon>Flavobacteriales</taxon>
        <taxon>Flavobacteriaceae</taxon>
        <taxon>Flavobacterium</taxon>
    </lineage>
</organism>
<dbReference type="InterPro" id="IPR036249">
    <property type="entry name" value="Thioredoxin-like_sf"/>
</dbReference>
<dbReference type="KEGG" id="fki:FK004_03455"/>
<dbReference type="SUPFAM" id="SSF52833">
    <property type="entry name" value="Thioredoxin-like"/>
    <property type="match status" value="1"/>
</dbReference>
<proteinExistence type="predicted"/>
<reference evidence="1 2" key="1">
    <citation type="submission" date="2017-04" db="EMBL/GenBank/DDBJ databases">
        <title>Complete genome sequence of Flavobacterium kingsejong AJ004.</title>
        <authorList>
            <person name="Lee P.C."/>
        </authorList>
    </citation>
    <scope>NUCLEOTIDE SEQUENCE [LARGE SCALE GENOMIC DNA]</scope>
    <source>
        <strain evidence="1 2">AJ004</strain>
    </source>
</reference>
<dbReference type="AlphaFoldDB" id="A0A2S1LL14"/>
<evidence type="ECO:0000313" key="2">
    <source>
        <dbReference type="Proteomes" id="UP000244677"/>
    </source>
</evidence>
<keyword evidence="2" id="KW-1185">Reference proteome</keyword>
<evidence type="ECO:0000313" key="1">
    <source>
        <dbReference type="EMBL" id="AWG24351.1"/>
    </source>
</evidence>
<name>A0A2S1LL14_9FLAO</name>
<accession>A0A2S1LL14</accession>
<dbReference type="EMBL" id="CP020919">
    <property type="protein sequence ID" value="AWG24351.1"/>
    <property type="molecule type" value="Genomic_DNA"/>
</dbReference>
<evidence type="ECO:0008006" key="3">
    <source>
        <dbReference type="Google" id="ProtNLM"/>
    </source>
</evidence>
<dbReference type="Proteomes" id="UP000244677">
    <property type="component" value="Chromosome"/>
</dbReference>
<sequence length="208" mass="23959">MFVGNNPLTLIMKKTLLLLLLLITAISFGQATETPIKPKSYTLERSKSPNAFRVEGQDLKNLAYNAKGKALFYTFGVWCGPCREHLPAAYKLAKDYDMPFYVVLVEDEDDLNNVNGAVSYLHEFAKDIKVLILKNNDFYGTIRRKKNKNFVKEITPPELEVIDDYSKFILIDKSQKVLMVTTWKDYNKADGRDVNKMIERRLLPLLKE</sequence>
<gene>
    <name evidence="1" type="ORF">FK004_03455</name>
</gene>
<protein>
    <recommendedName>
        <fullName evidence="3">Thioredoxin domain-containing protein</fullName>
    </recommendedName>
</protein>
<dbReference type="Gene3D" id="3.40.30.10">
    <property type="entry name" value="Glutaredoxin"/>
    <property type="match status" value="1"/>
</dbReference>